<keyword evidence="3" id="KW-1185">Reference proteome</keyword>
<feature type="region of interest" description="Disordered" evidence="1">
    <location>
        <begin position="231"/>
        <end position="250"/>
    </location>
</feature>
<dbReference type="Proteomes" id="UP000887577">
    <property type="component" value="Unplaced"/>
</dbReference>
<feature type="region of interest" description="Disordered" evidence="1">
    <location>
        <begin position="161"/>
        <end position="195"/>
    </location>
</feature>
<keyword evidence="2" id="KW-0472">Membrane</keyword>
<dbReference type="WBParaSite" id="PSU_v2.g11148.t1">
    <property type="protein sequence ID" value="PSU_v2.g11148.t1"/>
    <property type="gene ID" value="PSU_v2.g11148"/>
</dbReference>
<name>A0A914XT58_9BILA</name>
<feature type="region of interest" description="Disordered" evidence="1">
    <location>
        <begin position="83"/>
        <end position="141"/>
    </location>
</feature>
<feature type="compositionally biased region" description="Basic residues" evidence="1">
    <location>
        <begin position="117"/>
        <end position="134"/>
    </location>
</feature>
<evidence type="ECO:0000313" key="3">
    <source>
        <dbReference type="Proteomes" id="UP000887577"/>
    </source>
</evidence>
<evidence type="ECO:0000256" key="1">
    <source>
        <dbReference type="SAM" id="MobiDB-lite"/>
    </source>
</evidence>
<evidence type="ECO:0000313" key="4">
    <source>
        <dbReference type="WBParaSite" id="PSU_v2.g11148.t1"/>
    </source>
</evidence>
<reference evidence="4" key="1">
    <citation type="submission" date="2022-11" db="UniProtKB">
        <authorList>
            <consortium name="WormBaseParasite"/>
        </authorList>
    </citation>
    <scope>IDENTIFICATION</scope>
</reference>
<feature type="compositionally biased region" description="Basic and acidic residues" evidence="1">
    <location>
        <begin position="94"/>
        <end position="103"/>
    </location>
</feature>
<keyword evidence="2" id="KW-0812">Transmembrane</keyword>
<feature type="compositionally biased region" description="Basic and acidic residues" evidence="1">
    <location>
        <begin position="175"/>
        <end position="189"/>
    </location>
</feature>
<sequence>MLPYSNYSPFGFNGAYVYGRVKYTWFAVSGLIGENRDTPDCLRVPMHHDTDLINIVAVGLGLAFIFGALANKLRLSVHSRLRRRPGAGQPAGRAGRDAADVRRRPALLAEGPDGGQGHRHPRCHRPDRRGHPARLGRGLADGLAGHPWRHLRHLAGHRQYRGTAAGDGGTPPAGDHARQDRGRLADRGRPGLCAGAGDDAGDGRCVRPRRGQGIALAGQRAGRHRLDLRAAGPVRGGDAGGRAPGDSVDPRTYRRYRFARTVHPVGAGDRAGRGVRLGDAVRRLVRAGRVLRRHAAQRIGAEPQGRA</sequence>
<organism evidence="3 4">
    <name type="scientific">Panagrolaimus superbus</name>
    <dbReference type="NCBI Taxonomy" id="310955"/>
    <lineage>
        <taxon>Eukaryota</taxon>
        <taxon>Metazoa</taxon>
        <taxon>Ecdysozoa</taxon>
        <taxon>Nematoda</taxon>
        <taxon>Chromadorea</taxon>
        <taxon>Rhabditida</taxon>
        <taxon>Tylenchina</taxon>
        <taxon>Panagrolaimomorpha</taxon>
        <taxon>Panagrolaimoidea</taxon>
        <taxon>Panagrolaimidae</taxon>
        <taxon>Panagrolaimus</taxon>
    </lineage>
</organism>
<feature type="compositionally biased region" description="Gly residues" evidence="1">
    <location>
        <begin position="234"/>
        <end position="243"/>
    </location>
</feature>
<feature type="transmembrane region" description="Helical" evidence="2">
    <location>
        <begin position="52"/>
        <end position="73"/>
    </location>
</feature>
<keyword evidence="2" id="KW-1133">Transmembrane helix</keyword>
<proteinExistence type="predicted"/>
<dbReference type="AlphaFoldDB" id="A0A914XT58"/>
<protein>
    <submittedName>
        <fullName evidence="4">Uncharacterized protein</fullName>
    </submittedName>
</protein>
<evidence type="ECO:0000256" key="2">
    <source>
        <dbReference type="SAM" id="Phobius"/>
    </source>
</evidence>
<accession>A0A914XT58</accession>